<accession>X0X165</accession>
<evidence type="ECO:0000313" key="4">
    <source>
        <dbReference type="EMBL" id="GAG29172.1"/>
    </source>
</evidence>
<dbReference type="CDD" id="cd00081">
    <property type="entry name" value="Hint"/>
    <property type="match status" value="1"/>
</dbReference>
<dbReference type="InterPro" id="IPR027434">
    <property type="entry name" value="Homing_endonucl"/>
</dbReference>
<protein>
    <recommendedName>
        <fullName evidence="3">Hint domain-containing protein</fullName>
    </recommendedName>
</protein>
<dbReference type="InterPro" id="IPR003587">
    <property type="entry name" value="Hint_dom_N"/>
</dbReference>
<keyword evidence="2" id="KW-0651">Protein splicing</keyword>
<keyword evidence="1" id="KW-0068">Autocatalytic cleavage</keyword>
<name>X0X165_9ZZZZ</name>
<dbReference type="InterPro" id="IPR036844">
    <property type="entry name" value="Hint_dom_sf"/>
</dbReference>
<evidence type="ECO:0000256" key="1">
    <source>
        <dbReference type="ARBA" id="ARBA00022813"/>
    </source>
</evidence>
<dbReference type="AlphaFoldDB" id="X0X165"/>
<proteinExistence type="predicted"/>
<dbReference type="PROSITE" id="PS50817">
    <property type="entry name" value="INTEIN_N_TER"/>
    <property type="match status" value="1"/>
</dbReference>
<dbReference type="SMART" id="SM00306">
    <property type="entry name" value="HintN"/>
    <property type="match status" value="1"/>
</dbReference>
<feature type="non-terminal residue" evidence="4">
    <location>
        <position position="1"/>
    </location>
</feature>
<evidence type="ECO:0000256" key="2">
    <source>
        <dbReference type="ARBA" id="ARBA00023000"/>
    </source>
</evidence>
<dbReference type="Gene3D" id="2.170.16.10">
    <property type="entry name" value="Hedgehog/Intein (Hint) domain"/>
    <property type="match status" value="1"/>
</dbReference>
<feature type="non-terminal residue" evidence="4">
    <location>
        <position position="247"/>
    </location>
</feature>
<dbReference type="EMBL" id="BARS01046383">
    <property type="protein sequence ID" value="GAG29172.1"/>
    <property type="molecule type" value="Genomic_DNA"/>
</dbReference>
<dbReference type="InterPro" id="IPR006141">
    <property type="entry name" value="Intein_N"/>
</dbReference>
<organism evidence="4">
    <name type="scientific">marine sediment metagenome</name>
    <dbReference type="NCBI Taxonomy" id="412755"/>
    <lineage>
        <taxon>unclassified sequences</taxon>
        <taxon>metagenomes</taxon>
        <taxon>ecological metagenomes</taxon>
    </lineage>
</organism>
<dbReference type="GO" id="GO:0016539">
    <property type="term" value="P:intein-mediated protein splicing"/>
    <property type="evidence" value="ECO:0007669"/>
    <property type="project" value="InterPro"/>
</dbReference>
<gene>
    <name evidence="4" type="ORF">S01H1_69826</name>
</gene>
<dbReference type="SUPFAM" id="SSF55608">
    <property type="entry name" value="Homing endonucleases"/>
    <property type="match status" value="1"/>
</dbReference>
<comment type="caution">
    <text evidence="4">The sequence shown here is derived from an EMBL/GenBank/DDBJ whole genome shotgun (WGS) entry which is preliminary data.</text>
</comment>
<feature type="domain" description="Hint" evidence="3">
    <location>
        <begin position="15"/>
        <end position="118"/>
    </location>
</feature>
<evidence type="ECO:0000259" key="3">
    <source>
        <dbReference type="SMART" id="SM00306"/>
    </source>
</evidence>
<dbReference type="SUPFAM" id="SSF51294">
    <property type="entry name" value="Hedgehog/intein (Hint) domain"/>
    <property type="match status" value="1"/>
</dbReference>
<reference evidence="4" key="1">
    <citation type="journal article" date="2014" name="Front. Microbiol.">
        <title>High frequency of phylogenetically diverse reductive dehalogenase-homologous genes in deep subseafloor sedimentary metagenomes.</title>
        <authorList>
            <person name="Kawai M."/>
            <person name="Futagami T."/>
            <person name="Toyoda A."/>
            <person name="Takaki Y."/>
            <person name="Nishi S."/>
            <person name="Hori S."/>
            <person name="Arai W."/>
            <person name="Tsubouchi T."/>
            <person name="Morono Y."/>
            <person name="Uchiyama I."/>
            <person name="Ito T."/>
            <person name="Fujiyama A."/>
            <person name="Inagaki F."/>
            <person name="Takami H."/>
        </authorList>
    </citation>
    <scope>NUCLEOTIDE SEQUENCE</scope>
    <source>
        <strain evidence="4">Expedition CK06-06</strain>
    </source>
</reference>
<sequence>DDLTDEMVEKRITGYQCVAPGTRVLRADLRWVPVETLNAGDQLISFDEYALSGQRRHWRRGVVLETKRIERPAVKLTLSDGTELIAANDHPWLVGNGHNYKWQETRLLKPGMFLPKLLPVWDEDTSYGAGWLAGMADGEGTISQQFQTGNPLELAIYQVEGPVLTKVAFRLESRGFSTVIHDHGNPPCKRLVILGGKAEGLRFLGSIRPLRLLSKLNLDELGAVKAHNREIVTLSDVELIGPQVVIG</sequence>